<dbReference type="PANTHER" id="PTHR34047:SF8">
    <property type="entry name" value="PROTEIN YKFC"/>
    <property type="match status" value="1"/>
</dbReference>
<dbReference type="NCBIfam" id="TIGR04416">
    <property type="entry name" value="group_II_RT_mat"/>
    <property type="match status" value="1"/>
</dbReference>
<accession>A0A7Y0Q4A0</accession>
<dbReference type="PROSITE" id="PS50878">
    <property type="entry name" value="RT_POL"/>
    <property type="match status" value="1"/>
</dbReference>
<dbReference type="SUPFAM" id="SSF56672">
    <property type="entry name" value="DNA/RNA polymerases"/>
    <property type="match status" value="1"/>
</dbReference>
<dbReference type="GO" id="GO:0003964">
    <property type="term" value="F:RNA-directed DNA polymerase activity"/>
    <property type="evidence" value="ECO:0007669"/>
    <property type="project" value="UniProtKB-KW"/>
</dbReference>
<dbReference type="InterPro" id="IPR051083">
    <property type="entry name" value="GrpII_Intron_Splice-Mob/Def"/>
</dbReference>
<dbReference type="RefSeq" id="WP_169101333.1">
    <property type="nucleotide sequence ID" value="NZ_JABBVZ010000066.1"/>
</dbReference>
<proteinExistence type="predicted"/>
<reference evidence="2 3" key="1">
    <citation type="submission" date="2020-04" db="EMBL/GenBank/DDBJ databases">
        <authorList>
            <person name="Zhang R."/>
            <person name="Schippers A."/>
        </authorList>
    </citation>
    <scope>NUCLEOTIDE SEQUENCE [LARGE SCALE GENOMIC DNA]</scope>
    <source>
        <strain evidence="2 3">DSM 109850</strain>
    </source>
</reference>
<dbReference type="AlphaFoldDB" id="A0A7Y0Q4A0"/>
<dbReference type="Proteomes" id="UP000533476">
    <property type="component" value="Unassembled WGS sequence"/>
</dbReference>
<dbReference type="InterPro" id="IPR030931">
    <property type="entry name" value="Group_II_RT_mat"/>
</dbReference>
<evidence type="ECO:0000313" key="3">
    <source>
        <dbReference type="Proteomes" id="UP000533476"/>
    </source>
</evidence>
<keyword evidence="2" id="KW-0808">Transferase</keyword>
<keyword evidence="2" id="KW-0695">RNA-directed DNA polymerase</keyword>
<organism evidence="2 3">
    <name type="scientific">Sulfobacillus harzensis</name>
    <dbReference type="NCBI Taxonomy" id="2729629"/>
    <lineage>
        <taxon>Bacteria</taxon>
        <taxon>Bacillati</taxon>
        <taxon>Bacillota</taxon>
        <taxon>Clostridia</taxon>
        <taxon>Eubacteriales</taxon>
        <taxon>Clostridiales Family XVII. Incertae Sedis</taxon>
        <taxon>Sulfobacillus</taxon>
    </lineage>
</organism>
<dbReference type="Pfam" id="PF00078">
    <property type="entry name" value="RVT_1"/>
    <property type="match status" value="1"/>
</dbReference>
<dbReference type="EC" id="2.7.7.49" evidence="2"/>
<gene>
    <name evidence="2" type="primary">ltrA</name>
    <name evidence="2" type="ORF">HIJ39_15670</name>
</gene>
<keyword evidence="3" id="KW-1185">Reference proteome</keyword>
<dbReference type="CDD" id="cd01651">
    <property type="entry name" value="RT_G2_intron"/>
    <property type="match status" value="1"/>
</dbReference>
<evidence type="ECO:0000313" key="2">
    <source>
        <dbReference type="EMBL" id="NMP23776.1"/>
    </source>
</evidence>
<feature type="domain" description="Reverse transcriptase" evidence="1">
    <location>
        <begin position="66"/>
        <end position="317"/>
    </location>
</feature>
<dbReference type="EMBL" id="JABBVZ010000066">
    <property type="protein sequence ID" value="NMP23776.1"/>
    <property type="molecule type" value="Genomic_DNA"/>
</dbReference>
<name>A0A7Y0Q4A0_9FIRM</name>
<dbReference type="PANTHER" id="PTHR34047">
    <property type="entry name" value="NUCLEAR INTRON MATURASE 1, MITOCHONDRIAL-RELATED"/>
    <property type="match status" value="1"/>
</dbReference>
<comment type="caution">
    <text evidence="2">The sequence shown here is derived from an EMBL/GenBank/DDBJ whole genome shotgun (WGS) entry which is preliminary data.</text>
</comment>
<keyword evidence="2" id="KW-0548">Nucleotidyltransferase</keyword>
<protein>
    <submittedName>
        <fullName evidence="2">Group II intron reverse transcriptase/maturase</fullName>
        <ecNumber evidence="2">2.7.7.49</ecNumber>
    </submittedName>
</protein>
<evidence type="ECO:0000259" key="1">
    <source>
        <dbReference type="PROSITE" id="PS50878"/>
    </source>
</evidence>
<dbReference type="InterPro" id="IPR000477">
    <property type="entry name" value="RT_dom"/>
</dbReference>
<dbReference type="InterPro" id="IPR043502">
    <property type="entry name" value="DNA/RNA_pol_sf"/>
</dbReference>
<sequence>MTTELERIADKARREPTLQFTSLAHHLTPEHLWQALHQMPKGTAPGVDGVAHDEAVETFPQWSREVLNAMHRKGYHPPPVRRVWIPKPGKAAKRPLGVPTIADRALQRSVADVLSAIYEQDFLPVSFGGRPGRGAHHALATLNHILVSKRVNWVLEADLKNFFGSLDHAWMMQFMEQRVGDPRVLSLIRRWLKAGVLEAGAIQPSDRGTPQGGSISVLLSNVYLHYVLDLWFQKAIKPRLEGEAYLVRYVDDFVVCFEHQRDAERFQAVLSQRLDKFGLELEPTKTRLIAFGPRAHRDAQQQGHRKPETLYFLGFTHYCTRNRHGAFAVGRKTEKSRVKRTLQHLQSLMREILHERVEDQARWINQLLQGHYAYFGMAGNYSSLRQVYQVVLRYWRRMLSRRSQKSRVTWDEFLHILGRFPLKRPKLSLPYTALPQYIIL</sequence>